<keyword evidence="2" id="KW-1185">Reference proteome</keyword>
<gene>
    <name evidence="1" type="ORF">SAMEA104719789_00623</name>
</gene>
<protein>
    <submittedName>
        <fullName evidence="1">Uncharacterized protein</fullName>
    </submittedName>
</protein>
<evidence type="ECO:0000313" key="2">
    <source>
        <dbReference type="Proteomes" id="UP000262142"/>
    </source>
</evidence>
<dbReference type="Proteomes" id="UP000262142">
    <property type="component" value="Unassembled WGS sequence"/>
</dbReference>
<organism evidence="1 2">
    <name type="scientific">Candidatus Ornithobacterium hominis</name>
    <dbReference type="NCBI Taxonomy" id="2497989"/>
    <lineage>
        <taxon>Bacteria</taxon>
        <taxon>Pseudomonadati</taxon>
        <taxon>Bacteroidota</taxon>
        <taxon>Flavobacteriia</taxon>
        <taxon>Flavobacteriales</taxon>
        <taxon>Weeksellaceae</taxon>
        <taxon>Ornithobacterium</taxon>
    </lineage>
</organism>
<dbReference type="EMBL" id="UNSC01000002">
    <property type="protein sequence ID" value="SZD71574.1"/>
    <property type="molecule type" value="Genomic_DNA"/>
</dbReference>
<dbReference type="AlphaFoldDB" id="A0A383TVC0"/>
<sequence length="38" mass="4416">MTIEINLNYKQLLALVKQLPQVELAKFKEEISQVEVSK</sequence>
<evidence type="ECO:0000313" key="1">
    <source>
        <dbReference type="EMBL" id="SZD71574.1"/>
    </source>
</evidence>
<reference evidence="1 2" key="1">
    <citation type="submission" date="2018-09" db="EMBL/GenBank/DDBJ databases">
        <authorList>
            <consortium name="Pathogen Informatics"/>
        </authorList>
    </citation>
    <scope>NUCLEOTIDE SEQUENCE [LARGE SCALE GENOMIC DNA]</scope>
    <source>
        <strain evidence="1 2">OH-22767</strain>
    </source>
</reference>
<name>A0A383TVC0_9FLAO</name>
<proteinExistence type="predicted"/>
<accession>A0A383TVC0</accession>